<protein>
    <submittedName>
        <fullName evidence="2">Filamentous hemagglutinin N-terminal domain-containing protein</fullName>
    </submittedName>
</protein>
<reference evidence="2 3" key="1">
    <citation type="journal article" date="2021" name="Int. J. Syst. Evol. Microbiol.">
        <title>Amazonocrinis nigriterrae gen. nov., sp. nov., Atlanticothrix silvestris gen. nov., sp. nov. and Dendronalium phyllosphericum gen. nov., sp. nov., nostocacean cyanobacteria from Brazilian environments.</title>
        <authorList>
            <person name="Alvarenga D.O."/>
            <person name="Andreote A.P.D."/>
            <person name="Branco L.H.Z."/>
            <person name="Delbaje E."/>
            <person name="Cruz R.B."/>
            <person name="Varani A.M."/>
            <person name="Fiore M.F."/>
        </authorList>
    </citation>
    <scope>NUCLEOTIDE SEQUENCE [LARGE SCALE GENOMIC DNA]</scope>
    <source>
        <strain evidence="2 3">CENA369</strain>
    </source>
</reference>
<dbReference type="NCBIfam" id="TIGR01901">
    <property type="entry name" value="adhes_NPXG"/>
    <property type="match status" value="1"/>
</dbReference>
<dbReference type="AlphaFoldDB" id="A0A8J7ILS0"/>
<accession>A0A8J7ILS0</accession>
<comment type="caution">
    <text evidence="2">The sequence shown here is derived from an EMBL/GenBank/DDBJ whole genome shotgun (WGS) entry which is preliminary data.</text>
</comment>
<dbReference type="SMART" id="SM00912">
    <property type="entry name" value="Haemagg_act"/>
    <property type="match status" value="1"/>
</dbReference>
<dbReference type="InterPro" id="IPR012334">
    <property type="entry name" value="Pectin_lyas_fold"/>
</dbReference>
<sequence>MSRTTRYRQRWEWKLGIAIWLAMNGAIASSINCASAQITPDGTLPNKTSVTAIDDISIIEGGTQAGKNLFHSFEQFSVLSRHTAYFNNALDIQNIISRVTGKSVSNIDGLIGANGNANLFLINPNGIIFGPNAALNIGGLFLASTASSLNFSDNTKFSAITPQNTPLLTVSVPTGLQYGEAAKGILIQQGFLALDKSLALIGGDVDLDGAFLATKGSLNLGGIAAAGTVGLNVNGNNLRLNFPNDVARANISLINKATVATFANKGGSDIQVWGRNIKLQNGSQIATLTQGAESGGNLSVNASESVAVIGTSDDGQLSSRLFTTATEGTTGNAGDLTINTRQLLIQDRAQVSTGTLSSSQGGNLTINTSELLLKDGAQVTAGTFGDGKGGNLSVTANKVQLIGIYANSQDVSGLFTTIQGAGNGGNLTINTGELLVRDGAQVNTATFSSGKGGSLTITADKVQLIGISPDSQFASGLFASAAKDTTGNAGDLTIHTGELLIQGGAKVDTSTSGAGKGGDLTITADKVQLIGRSANQEFISNLKAEANPEATGKAGNLTINTGELLIQDGADVTAGTFGAGKGGDLTITADKVLLFNESADSLYSSLTVQADRGATADAGNLTINTGELLVRDGAQVTANTYGTGKGGNLSITASKVQLIGSSSNGQFASGLSVSTERSATGDAGELRINTGELLIQDGAQASAGTFSVGKGGNLTVIADKVQLIGRSTNDRPSSLAVQANRGSSGNAGELTINTGELLIQDGAQVSAATLSSGNGGNLTVTADKIQLIGSANNQYLTGLFAIAGQSATGNAGDLTINTGELLIQDGAEATVNSFGKGVAGSLGITANSLLLNNGKITAQTFSGNGGNLKLNLADFLLMRRSSEISTTAGTAQQGGDGGNIAINAPNGFIIAVPSENNDITANAYIGKGGTVKINAFGIYGIQFRDKENPQTSDITASSDFGLNGTVELNTPDIDPDSGLVELPIIPVDTELAQGCTAGGTVAKSEFNIIGRGGLPPNPGEALNTDAVQVDLITLNSEVAPKSPTASPTQNSIIEAQNWVIDAKGNVTLTANAPHTSSCQR</sequence>
<evidence type="ECO:0000259" key="1">
    <source>
        <dbReference type="SMART" id="SM00912"/>
    </source>
</evidence>
<evidence type="ECO:0000313" key="2">
    <source>
        <dbReference type="EMBL" id="MBH8578135.1"/>
    </source>
</evidence>
<dbReference type="Pfam" id="PF05860">
    <property type="entry name" value="TPS"/>
    <property type="match status" value="1"/>
</dbReference>
<evidence type="ECO:0000313" key="3">
    <source>
        <dbReference type="Proteomes" id="UP000662314"/>
    </source>
</evidence>
<dbReference type="InterPro" id="IPR011050">
    <property type="entry name" value="Pectin_lyase_fold/virulence"/>
</dbReference>
<dbReference type="InterPro" id="IPR008638">
    <property type="entry name" value="FhaB/CdiA-like_TPS"/>
</dbReference>
<organism evidence="2 3">
    <name type="scientific">Dendronalium phyllosphericum CENA369</name>
    <dbReference type="NCBI Taxonomy" id="1725256"/>
    <lineage>
        <taxon>Bacteria</taxon>
        <taxon>Bacillati</taxon>
        <taxon>Cyanobacteriota</taxon>
        <taxon>Cyanophyceae</taxon>
        <taxon>Nostocales</taxon>
        <taxon>Nostocaceae</taxon>
        <taxon>Dendronalium</taxon>
        <taxon>Dendronalium phyllosphericum</taxon>
    </lineage>
</organism>
<dbReference type="Gene3D" id="2.160.20.10">
    <property type="entry name" value="Single-stranded right-handed beta-helix, Pectin lyase-like"/>
    <property type="match status" value="4"/>
</dbReference>
<feature type="domain" description="Filamentous haemagglutinin FhaB/tRNA nuclease CdiA-like TPS" evidence="1">
    <location>
        <begin position="39"/>
        <end position="152"/>
    </location>
</feature>
<keyword evidence="3" id="KW-1185">Reference proteome</keyword>
<dbReference type="Proteomes" id="UP000662314">
    <property type="component" value="Unassembled WGS sequence"/>
</dbReference>
<dbReference type="RefSeq" id="WP_214436802.1">
    <property type="nucleotide sequence ID" value="NZ_CAWPUQ010000252.1"/>
</dbReference>
<gene>
    <name evidence="2" type="ORF">I8752_35365</name>
</gene>
<name>A0A8J7ILS0_9NOST</name>
<dbReference type="EMBL" id="JAECZA010000313">
    <property type="protein sequence ID" value="MBH8578135.1"/>
    <property type="molecule type" value="Genomic_DNA"/>
</dbReference>
<proteinExistence type="predicted"/>
<dbReference type="SUPFAM" id="SSF51126">
    <property type="entry name" value="Pectin lyase-like"/>
    <property type="match status" value="5"/>
</dbReference>